<proteinExistence type="predicted"/>
<feature type="region of interest" description="Disordered" evidence="1">
    <location>
        <begin position="1"/>
        <end position="37"/>
    </location>
</feature>
<name>A0A8H3BES9_9AGAM</name>
<organism evidence="2 3">
    <name type="scientific">Rhizoctonia solani</name>
    <dbReference type="NCBI Taxonomy" id="456999"/>
    <lineage>
        <taxon>Eukaryota</taxon>
        <taxon>Fungi</taxon>
        <taxon>Dikarya</taxon>
        <taxon>Basidiomycota</taxon>
        <taxon>Agaricomycotina</taxon>
        <taxon>Agaricomycetes</taxon>
        <taxon>Cantharellales</taxon>
        <taxon>Ceratobasidiaceae</taxon>
        <taxon>Rhizoctonia</taxon>
    </lineage>
</organism>
<gene>
    <name evidence="2" type="ORF">RDB_LOCUS45174</name>
</gene>
<reference evidence="2" key="1">
    <citation type="submission" date="2021-01" db="EMBL/GenBank/DDBJ databases">
        <authorList>
            <person name="Kaushik A."/>
        </authorList>
    </citation>
    <scope>NUCLEOTIDE SEQUENCE</scope>
    <source>
        <strain evidence="2">Type strain: AG8-Rh-89/</strain>
    </source>
</reference>
<evidence type="ECO:0000256" key="1">
    <source>
        <dbReference type="SAM" id="MobiDB-lite"/>
    </source>
</evidence>
<dbReference type="Proteomes" id="UP000663850">
    <property type="component" value="Unassembled WGS sequence"/>
</dbReference>
<accession>A0A8H3BES9</accession>
<evidence type="ECO:0000313" key="3">
    <source>
        <dbReference type="Proteomes" id="UP000663850"/>
    </source>
</evidence>
<evidence type="ECO:0000313" key="2">
    <source>
        <dbReference type="EMBL" id="CAE6455368.1"/>
    </source>
</evidence>
<feature type="compositionally biased region" description="Low complexity" evidence="1">
    <location>
        <begin position="1"/>
        <end position="12"/>
    </location>
</feature>
<dbReference type="EMBL" id="CAJMWZ010002408">
    <property type="protein sequence ID" value="CAE6455368.1"/>
    <property type="molecule type" value="Genomic_DNA"/>
</dbReference>
<protein>
    <submittedName>
        <fullName evidence="2">Uncharacterized protein</fullName>
    </submittedName>
</protein>
<feature type="compositionally biased region" description="Acidic residues" evidence="1">
    <location>
        <begin position="13"/>
        <end position="22"/>
    </location>
</feature>
<comment type="caution">
    <text evidence="2">The sequence shown here is derived from an EMBL/GenBank/DDBJ whole genome shotgun (WGS) entry which is preliminary data.</text>
</comment>
<sequence length="252" mass="27720">MPTFSSDPSQSNDSDDEMAIEDALEKSGTDTEMADAGSNVDEISTVDQDASNQHVQSQDVLESIPNLFRLLYLVDEHGSGGIRMYGNRSEIVKILRHAQYLAENLAALLSQVDSLDHLTSSLRTGLYLVLDPDHDSLGPSKNPLRRPCAAIVTFMRYLTKLADHIIALVSPSQAEAFVWDTSARNKDLPEDQQDNDDNSQLFSFEVSKSLKQVENAVGSAGFTVPVESKLLPKTRIKQYLGSLDPHRGQSSL</sequence>
<dbReference type="AlphaFoldDB" id="A0A8H3BES9"/>